<reference evidence="1" key="1">
    <citation type="submission" date="2023-11" db="EMBL/GenBank/DDBJ databases">
        <authorList>
            <person name="Poullet M."/>
        </authorList>
    </citation>
    <scope>NUCLEOTIDE SEQUENCE</scope>
    <source>
        <strain evidence="1">E1834</strain>
    </source>
</reference>
<proteinExistence type="predicted"/>
<keyword evidence="2" id="KW-1185">Reference proteome</keyword>
<protein>
    <submittedName>
        <fullName evidence="1">Uncharacterized protein</fullName>
    </submittedName>
</protein>
<evidence type="ECO:0000313" key="2">
    <source>
        <dbReference type="Proteomes" id="UP001497535"/>
    </source>
</evidence>
<sequence length="130" mass="14221">MSASPLFSDPPAIALRGLEAAGQQFRLHSRPKASRVLLMVTNGKHRGNAAPLGQELRENLHVEIYSVAIGASSEQLASLQRVIGGPKLAAERMLQLDSVDELSDPSKLAFLRRSLCSSMKSEMTTQEWKH</sequence>
<evidence type="ECO:0000313" key="1">
    <source>
        <dbReference type="EMBL" id="CAK5077291.1"/>
    </source>
</evidence>
<gene>
    <name evidence="1" type="ORF">MENTE1834_LOCUS24198</name>
</gene>
<dbReference type="Proteomes" id="UP001497535">
    <property type="component" value="Unassembled WGS sequence"/>
</dbReference>
<organism evidence="1 2">
    <name type="scientific">Meloidogyne enterolobii</name>
    <name type="common">Root-knot nematode worm</name>
    <name type="synonym">Meloidogyne mayaguensis</name>
    <dbReference type="NCBI Taxonomy" id="390850"/>
    <lineage>
        <taxon>Eukaryota</taxon>
        <taxon>Metazoa</taxon>
        <taxon>Ecdysozoa</taxon>
        <taxon>Nematoda</taxon>
        <taxon>Chromadorea</taxon>
        <taxon>Rhabditida</taxon>
        <taxon>Tylenchina</taxon>
        <taxon>Tylenchomorpha</taxon>
        <taxon>Tylenchoidea</taxon>
        <taxon>Meloidogynidae</taxon>
        <taxon>Meloidogyninae</taxon>
        <taxon>Meloidogyne</taxon>
    </lineage>
</organism>
<accession>A0ACB0ZE95</accession>
<comment type="caution">
    <text evidence="1">The sequence shown here is derived from an EMBL/GenBank/DDBJ whole genome shotgun (WGS) entry which is preliminary data.</text>
</comment>
<name>A0ACB0ZE95_MELEN</name>
<dbReference type="EMBL" id="CAVMJV010000031">
    <property type="protein sequence ID" value="CAK5077291.1"/>
    <property type="molecule type" value="Genomic_DNA"/>
</dbReference>